<keyword evidence="2" id="KW-1185">Reference proteome</keyword>
<accession>A0A7Y9YAT3</accession>
<reference evidence="1 2" key="1">
    <citation type="submission" date="2020-07" db="EMBL/GenBank/DDBJ databases">
        <title>Sequencing the genomes of 1000 actinobacteria strains.</title>
        <authorList>
            <person name="Klenk H.-P."/>
        </authorList>
    </citation>
    <scope>NUCLEOTIDE SEQUENCE [LARGE SCALE GENOMIC DNA]</scope>
    <source>
        <strain evidence="1 2">DSM 18248</strain>
    </source>
</reference>
<evidence type="ECO:0000313" key="2">
    <source>
        <dbReference type="Proteomes" id="UP000537326"/>
    </source>
</evidence>
<sequence length="329" mass="34517">MATVLALLGACTTPSADPDPAGSGPSPRLADCPPVTSADVRGRAPSYLPDRAGLTPLPVSDAVCAAVWAPRGAAAFVPQGVAVRGRTAWLTGYDEGEPGSLWCRVLRVDLRTGRLLADRPRVEGSVPGGPEVSCRHGGGAALDRHGLWLTESSRLWLLDPGSLDVLRVWRLEDPVQGSFGLLAPDGRIGLGRFRPSRVHPGRAAMDWFRVTDVLAPGVTALGAADAVASRKVPSHAQGAVWARMGGRTGVWFARSHTRCGVLEGPGGRARAFLPGAEGMVATRAGVWVVSESSARAFWTRGGRPVVPTLSRLDTSRVGAWPEPTCDPAD</sequence>
<gene>
    <name evidence="1" type="ORF">BKA05_000290</name>
</gene>
<comment type="caution">
    <text evidence="1">The sequence shown here is derived from an EMBL/GenBank/DDBJ whole genome shotgun (WGS) entry which is preliminary data.</text>
</comment>
<proteinExistence type="predicted"/>
<name>A0A7Y9YAT3_9ACTN</name>
<dbReference type="EMBL" id="JACBZI010000001">
    <property type="protein sequence ID" value="NYI08775.1"/>
    <property type="molecule type" value="Genomic_DNA"/>
</dbReference>
<dbReference type="Proteomes" id="UP000537326">
    <property type="component" value="Unassembled WGS sequence"/>
</dbReference>
<dbReference type="AlphaFoldDB" id="A0A7Y9YAT3"/>
<evidence type="ECO:0000313" key="1">
    <source>
        <dbReference type="EMBL" id="NYI08775.1"/>
    </source>
</evidence>
<protein>
    <submittedName>
        <fullName evidence="1">Uncharacterized protein</fullName>
    </submittedName>
</protein>
<organism evidence="1 2">
    <name type="scientific">Nocardioides marinus</name>
    <dbReference type="NCBI Taxonomy" id="374514"/>
    <lineage>
        <taxon>Bacteria</taxon>
        <taxon>Bacillati</taxon>
        <taxon>Actinomycetota</taxon>
        <taxon>Actinomycetes</taxon>
        <taxon>Propionibacteriales</taxon>
        <taxon>Nocardioidaceae</taxon>
        <taxon>Nocardioides</taxon>
    </lineage>
</organism>